<accession>A0A5B0M768</accession>
<reference evidence="1 2" key="1">
    <citation type="submission" date="2019-05" db="EMBL/GenBank/DDBJ databases">
        <title>Emergence of the Ug99 lineage of the wheat stem rust pathogen through somatic hybridization.</title>
        <authorList>
            <person name="Li F."/>
            <person name="Upadhyaya N.M."/>
            <person name="Sperschneider J."/>
            <person name="Matny O."/>
            <person name="Nguyen-Phuc H."/>
            <person name="Mago R."/>
            <person name="Raley C."/>
            <person name="Miller M.E."/>
            <person name="Silverstein K.A.T."/>
            <person name="Henningsen E."/>
            <person name="Hirsch C.D."/>
            <person name="Visser B."/>
            <person name="Pretorius Z.A."/>
            <person name="Steffenson B.J."/>
            <person name="Schwessinger B."/>
            <person name="Dodds P.N."/>
            <person name="Figueroa M."/>
        </authorList>
    </citation>
    <scope>NUCLEOTIDE SEQUENCE [LARGE SCALE GENOMIC DNA]</scope>
    <source>
        <strain evidence="1">21-0</strain>
    </source>
</reference>
<evidence type="ECO:0000313" key="1">
    <source>
        <dbReference type="EMBL" id="KAA1071878.1"/>
    </source>
</evidence>
<proteinExistence type="predicted"/>
<sequence>MSLDTYIQATLNAFGLAGRSHYNIMLDHLRSNIPYIGKHRSCQGNWLDHLVLLTVGSLSSQTKIGGVRVDTCLDDKKREKMIQDFISMILNR</sequence>
<dbReference type="EMBL" id="VSWC01000170">
    <property type="protein sequence ID" value="KAA1071878.1"/>
    <property type="molecule type" value="Genomic_DNA"/>
</dbReference>
<organism evidence="1 2">
    <name type="scientific">Puccinia graminis f. sp. tritici</name>
    <dbReference type="NCBI Taxonomy" id="56615"/>
    <lineage>
        <taxon>Eukaryota</taxon>
        <taxon>Fungi</taxon>
        <taxon>Dikarya</taxon>
        <taxon>Basidiomycota</taxon>
        <taxon>Pucciniomycotina</taxon>
        <taxon>Pucciniomycetes</taxon>
        <taxon>Pucciniales</taxon>
        <taxon>Pucciniaceae</taxon>
        <taxon>Puccinia</taxon>
    </lineage>
</organism>
<dbReference type="AlphaFoldDB" id="A0A5B0M768"/>
<gene>
    <name evidence="1" type="ORF">PGT21_021969</name>
</gene>
<keyword evidence="2" id="KW-1185">Reference proteome</keyword>
<dbReference type="Proteomes" id="UP000324748">
    <property type="component" value="Unassembled WGS sequence"/>
</dbReference>
<name>A0A5B0M768_PUCGR</name>
<evidence type="ECO:0000313" key="2">
    <source>
        <dbReference type="Proteomes" id="UP000324748"/>
    </source>
</evidence>
<comment type="caution">
    <text evidence="1">The sequence shown here is derived from an EMBL/GenBank/DDBJ whole genome shotgun (WGS) entry which is preliminary data.</text>
</comment>
<protein>
    <submittedName>
        <fullName evidence="1">Uncharacterized protein</fullName>
    </submittedName>
</protein>